<evidence type="ECO:0000259" key="1">
    <source>
        <dbReference type="Pfam" id="PF06985"/>
    </source>
</evidence>
<dbReference type="Proteomes" id="UP000785200">
    <property type="component" value="Unassembled WGS sequence"/>
</dbReference>
<accession>A0A9P6VPN2</accession>
<dbReference type="InterPro" id="IPR010730">
    <property type="entry name" value="HET"/>
</dbReference>
<comment type="caution">
    <text evidence="2">The sequence shown here is derived from an EMBL/GenBank/DDBJ whole genome shotgun (WGS) entry which is preliminary data.</text>
</comment>
<protein>
    <submittedName>
        <fullName evidence="2">Heterokaryon incompatibility protein</fullName>
    </submittedName>
</protein>
<evidence type="ECO:0000313" key="3">
    <source>
        <dbReference type="Proteomes" id="UP000785200"/>
    </source>
</evidence>
<dbReference type="InterPro" id="IPR052895">
    <property type="entry name" value="HetReg/Transcr_Mod"/>
</dbReference>
<organism evidence="2 3">
    <name type="scientific">Hyphodiscus hymeniophilus</name>
    <dbReference type="NCBI Taxonomy" id="353542"/>
    <lineage>
        <taxon>Eukaryota</taxon>
        <taxon>Fungi</taxon>
        <taxon>Dikarya</taxon>
        <taxon>Ascomycota</taxon>
        <taxon>Pezizomycotina</taxon>
        <taxon>Leotiomycetes</taxon>
        <taxon>Helotiales</taxon>
        <taxon>Hyphodiscaceae</taxon>
        <taxon>Hyphodiscus</taxon>
    </lineage>
</organism>
<dbReference type="PANTHER" id="PTHR24148">
    <property type="entry name" value="ANKYRIN REPEAT DOMAIN-CONTAINING PROTEIN 39 HOMOLOG-RELATED"/>
    <property type="match status" value="1"/>
</dbReference>
<proteinExistence type="predicted"/>
<sequence>MSELSYMYQPLNTRQFRLLTLLPGAEGTPIRTTLRQVSLEDKPSFDALSYEWGRESSNDTEIFVDKELFTIRHNLWLFLKRLRAFSRSAQVIYADAICINQRDGEEKGRQVALMSEIYIRAKRVLIWLGEHDRNSELVFGAHFEDAIPKGLMLIPFAPLLAIPIVVAGKVRRAIQASRADRVAAWTALLTRSYWNRTWIVQEFLLARSMVLFCGEDHMDRDVIFTRPLQDHFMSMMRKNKGKLDGIPRSFLLYFWKRNQKHHGVFGMGKPYFANIDIFELAFNFQYTECQVMLDHVYGLLALEDPRKNRSITPRYNISAQTLFIDICILKLPRATGRGNEITDDGMWRVPKLFRGLRLTFDHAEEILDVLFDSNQYQTQNSIAIATIAKAFDQFGLLKPERKQRILPQSKASQTVEQIIFAMRQWRTTQKKNGNWYDLQHTAQIHEPPGMEFLQLDEPLWSHYSTLRDTTARRNAANANMQNINQINQNNLNMNLMAINNMNSMATMGPIGGGGA</sequence>
<dbReference type="Pfam" id="PF06985">
    <property type="entry name" value="HET"/>
    <property type="match status" value="1"/>
</dbReference>
<feature type="domain" description="Heterokaryon incompatibility" evidence="1">
    <location>
        <begin position="45"/>
        <end position="202"/>
    </location>
</feature>
<dbReference type="OrthoDB" id="3600004at2759"/>
<dbReference type="PANTHER" id="PTHR24148:SF77">
    <property type="entry name" value="HETEROKARYON INCOMPATIBILITY DOMAIN-CONTAINING PROTEIN"/>
    <property type="match status" value="1"/>
</dbReference>
<gene>
    <name evidence="2" type="ORF">D0Z07_1594</name>
</gene>
<evidence type="ECO:0000313" key="2">
    <source>
        <dbReference type="EMBL" id="KAG0651363.1"/>
    </source>
</evidence>
<reference evidence="2" key="1">
    <citation type="submission" date="2019-07" db="EMBL/GenBank/DDBJ databases">
        <title>Hyphodiscus hymeniophilus genome sequencing and assembly.</title>
        <authorList>
            <person name="Kramer G."/>
            <person name="Nodwell J."/>
        </authorList>
    </citation>
    <scope>NUCLEOTIDE SEQUENCE</scope>
    <source>
        <strain evidence="2">ATCC 34498</strain>
    </source>
</reference>
<dbReference type="AlphaFoldDB" id="A0A9P6VPN2"/>
<keyword evidence="3" id="KW-1185">Reference proteome</keyword>
<name>A0A9P6VPN2_9HELO</name>
<dbReference type="EMBL" id="VNKQ01000004">
    <property type="protein sequence ID" value="KAG0651363.1"/>
    <property type="molecule type" value="Genomic_DNA"/>
</dbReference>